<feature type="transmembrane region" description="Helical" evidence="1">
    <location>
        <begin position="21"/>
        <end position="39"/>
    </location>
</feature>
<keyword evidence="3" id="KW-1185">Reference proteome</keyword>
<sequence>MLKKGFLRNNYRFEKTEVAVLIAYWFTFSIALYLILAYLTEGMPLVMKDLYFSKKITPIKGFNFFIAATSVCTGLSFSIQLFLRQQLTRKAGSKRSLITKTISTQVAFTSWLNLAVISRFLSVVAIFFFAINFEFEKIDDFGLVLFLMYATPAVFFLNTWLHFYKLFGKFYFRNLGLSLAISGLFIVVLISIKPISHNRLNKFIQKVSIIENYDFKLPTIESGYYFRNRYSKKYIIAQGSDTFFTIFNARYGKPQKLDWDNFKEEIKNTTHPRIFNLLVDQDLKLKDFNIIRSTIWAISDAYVINIHANSVENDHYNKLNSYMGTSYYRPFDCKEADEFISNLRNKGVNPKRVIWPKNHPCYFIADVMHKNRIIITADRKKIWLNNQVVTPYQLQEVIYNYKSKNKQNSYIFLKISDDVSLERYLQINDLITQPTIWLREQLSEKPYDYFDYQHRHNIMYPVEGEYPFNIIELTGIGLNLYEYLTKSNSED</sequence>
<feature type="transmembrane region" description="Helical" evidence="1">
    <location>
        <begin position="175"/>
        <end position="192"/>
    </location>
</feature>
<evidence type="ECO:0000256" key="1">
    <source>
        <dbReference type="SAM" id="Phobius"/>
    </source>
</evidence>
<name>A0A1I0NHK6_9BACT</name>
<dbReference type="EMBL" id="FOIR01000001">
    <property type="protein sequence ID" value="SEW00798.1"/>
    <property type="molecule type" value="Genomic_DNA"/>
</dbReference>
<evidence type="ECO:0000313" key="2">
    <source>
        <dbReference type="EMBL" id="SEW00798.1"/>
    </source>
</evidence>
<accession>A0A1I0NHK6</accession>
<feature type="transmembrane region" description="Helical" evidence="1">
    <location>
        <begin position="59"/>
        <end position="83"/>
    </location>
</feature>
<dbReference type="Proteomes" id="UP000199437">
    <property type="component" value="Unassembled WGS sequence"/>
</dbReference>
<keyword evidence="1" id="KW-0472">Membrane</keyword>
<dbReference type="STRING" id="1267423.SAMN05216290_1201"/>
<gene>
    <name evidence="2" type="ORF">SAMN05216290_1201</name>
</gene>
<dbReference type="RefSeq" id="WP_139177430.1">
    <property type="nucleotide sequence ID" value="NZ_FOIR01000001.1"/>
</dbReference>
<dbReference type="GeneID" id="99985933"/>
<reference evidence="3" key="1">
    <citation type="submission" date="2016-10" db="EMBL/GenBank/DDBJ databases">
        <authorList>
            <person name="Varghese N."/>
            <person name="Submissions S."/>
        </authorList>
    </citation>
    <scope>NUCLEOTIDE SEQUENCE [LARGE SCALE GENOMIC DNA]</scope>
    <source>
        <strain evidence="3">CGMCC 1.12402</strain>
    </source>
</reference>
<keyword evidence="1" id="KW-0812">Transmembrane</keyword>
<proteinExistence type="predicted"/>
<keyword evidence="1" id="KW-1133">Transmembrane helix</keyword>
<protein>
    <submittedName>
        <fullName evidence="2">Uncharacterized protein</fullName>
    </submittedName>
</protein>
<feature type="transmembrane region" description="Helical" evidence="1">
    <location>
        <begin position="143"/>
        <end position="163"/>
    </location>
</feature>
<dbReference type="AlphaFoldDB" id="A0A1I0NHK6"/>
<organism evidence="2 3">
    <name type="scientific">Roseivirga pacifica</name>
    <dbReference type="NCBI Taxonomy" id="1267423"/>
    <lineage>
        <taxon>Bacteria</taxon>
        <taxon>Pseudomonadati</taxon>
        <taxon>Bacteroidota</taxon>
        <taxon>Cytophagia</taxon>
        <taxon>Cytophagales</taxon>
        <taxon>Roseivirgaceae</taxon>
        <taxon>Roseivirga</taxon>
    </lineage>
</organism>
<feature type="transmembrane region" description="Helical" evidence="1">
    <location>
        <begin position="104"/>
        <end position="131"/>
    </location>
</feature>
<evidence type="ECO:0000313" key="3">
    <source>
        <dbReference type="Proteomes" id="UP000199437"/>
    </source>
</evidence>